<dbReference type="InterPro" id="IPR057291">
    <property type="entry name" value="CHX17_2nd"/>
</dbReference>
<keyword evidence="7" id="KW-0630">Potassium</keyword>
<proteinExistence type="inferred from homology"/>
<protein>
    <recommendedName>
        <fullName evidence="18">Cation/H+ exchanger domain-containing protein</fullName>
    </recommendedName>
</protein>
<feature type="transmembrane region" description="Helical" evidence="12">
    <location>
        <begin position="250"/>
        <end position="272"/>
    </location>
</feature>
<dbReference type="GO" id="GO:1902600">
    <property type="term" value="P:proton transmembrane transport"/>
    <property type="evidence" value="ECO:0007669"/>
    <property type="project" value="InterPro"/>
</dbReference>
<comment type="function">
    <text evidence="1">May function as sodium-coupled metabolite transporter across the chloroplast envelope.</text>
</comment>
<keyword evidence="10 12" id="KW-0472">Membrane</keyword>
<feature type="transmembrane region" description="Helical" evidence="12">
    <location>
        <begin position="87"/>
        <end position="106"/>
    </location>
</feature>
<feature type="domain" description="Cation/H(+) antiporter C-terminal" evidence="15">
    <location>
        <begin position="532"/>
        <end position="696"/>
    </location>
</feature>
<feature type="transmembrane region" description="Helical" evidence="12">
    <location>
        <begin position="15"/>
        <end position="36"/>
    </location>
</feature>
<keyword evidence="9" id="KW-0406">Ion transport</keyword>
<feature type="transmembrane region" description="Helical" evidence="12">
    <location>
        <begin position="313"/>
        <end position="336"/>
    </location>
</feature>
<dbReference type="GO" id="GO:0012505">
    <property type="term" value="C:endomembrane system"/>
    <property type="evidence" value="ECO:0007669"/>
    <property type="project" value="TreeGrafter"/>
</dbReference>
<feature type="transmembrane region" description="Helical" evidence="12">
    <location>
        <begin position="157"/>
        <end position="177"/>
    </location>
</feature>
<dbReference type="AlphaFoldDB" id="A0AAD5Z6F2"/>
<evidence type="ECO:0000256" key="1">
    <source>
        <dbReference type="ARBA" id="ARBA00003198"/>
    </source>
</evidence>
<evidence type="ECO:0000256" key="8">
    <source>
        <dbReference type="ARBA" id="ARBA00022989"/>
    </source>
</evidence>
<dbReference type="InterPro" id="IPR006153">
    <property type="entry name" value="Cation/H_exchanger_TM"/>
</dbReference>
<dbReference type="Pfam" id="PF23256">
    <property type="entry name" value="CHX17_2nd"/>
    <property type="match status" value="1"/>
</dbReference>
<evidence type="ECO:0000256" key="4">
    <source>
        <dbReference type="ARBA" id="ARBA00022448"/>
    </source>
</evidence>
<evidence type="ECO:0000313" key="17">
    <source>
        <dbReference type="Proteomes" id="UP001210211"/>
    </source>
</evidence>
<evidence type="ECO:0000256" key="9">
    <source>
        <dbReference type="ARBA" id="ARBA00023065"/>
    </source>
</evidence>
<dbReference type="Gene3D" id="1.20.1530.20">
    <property type="match status" value="1"/>
</dbReference>
<accession>A0AAD5Z6F2</accession>
<dbReference type="Pfam" id="PF23259">
    <property type="entry name" value="CHX17_C"/>
    <property type="match status" value="1"/>
</dbReference>
<dbReference type="Gene3D" id="3.40.50.12370">
    <property type="match status" value="1"/>
</dbReference>
<evidence type="ECO:0000256" key="7">
    <source>
        <dbReference type="ARBA" id="ARBA00022958"/>
    </source>
</evidence>
<feature type="transmembrane region" description="Helical" evidence="12">
    <location>
        <begin position="48"/>
        <end position="67"/>
    </location>
</feature>
<keyword evidence="17" id="KW-1185">Reference proteome</keyword>
<dbReference type="EMBL" id="JAMRDG010000002">
    <property type="protein sequence ID" value="KAJ3687740.1"/>
    <property type="molecule type" value="Genomic_DNA"/>
</dbReference>
<dbReference type="GO" id="GO:0006813">
    <property type="term" value="P:potassium ion transport"/>
    <property type="evidence" value="ECO:0007669"/>
    <property type="project" value="UniProtKB-KW"/>
</dbReference>
<dbReference type="InterPro" id="IPR038770">
    <property type="entry name" value="Na+/solute_symporter_sf"/>
</dbReference>
<evidence type="ECO:0000256" key="2">
    <source>
        <dbReference type="ARBA" id="ARBA00004119"/>
    </source>
</evidence>
<keyword evidence="4" id="KW-0813">Transport</keyword>
<evidence type="ECO:0000256" key="3">
    <source>
        <dbReference type="ARBA" id="ARBA00004141"/>
    </source>
</evidence>
<dbReference type="InterPro" id="IPR057290">
    <property type="entry name" value="CHX17_C"/>
</dbReference>
<dbReference type="PANTHER" id="PTHR32468">
    <property type="entry name" value="CATION/H + ANTIPORTER"/>
    <property type="match status" value="1"/>
</dbReference>
<evidence type="ECO:0000256" key="6">
    <source>
        <dbReference type="ARBA" id="ARBA00022692"/>
    </source>
</evidence>
<organism evidence="16 17">
    <name type="scientific">Rhynchospora tenuis</name>
    <dbReference type="NCBI Taxonomy" id="198213"/>
    <lineage>
        <taxon>Eukaryota</taxon>
        <taxon>Viridiplantae</taxon>
        <taxon>Streptophyta</taxon>
        <taxon>Embryophyta</taxon>
        <taxon>Tracheophyta</taxon>
        <taxon>Spermatophyta</taxon>
        <taxon>Magnoliopsida</taxon>
        <taxon>Liliopsida</taxon>
        <taxon>Poales</taxon>
        <taxon>Cyperaceae</taxon>
        <taxon>Cyperoideae</taxon>
        <taxon>Rhynchosporeae</taxon>
        <taxon>Rhynchospora</taxon>
    </lineage>
</organism>
<comment type="similarity">
    <text evidence="11">Belongs to the monovalent cation:proton antiporter 2 (CPA2) transporter (TC 2.A.37) family. CHX (TC 2.A.37.4) subfamily.</text>
</comment>
<feature type="transmembrane region" description="Helical" evidence="12">
    <location>
        <begin position="118"/>
        <end position="137"/>
    </location>
</feature>
<comment type="subcellular location">
    <subcellularLocation>
        <location evidence="3">Membrane</location>
        <topology evidence="3">Multi-pass membrane protein</topology>
    </subcellularLocation>
    <subcellularLocation>
        <location evidence="2">Plastid</location>
        <location evidence="2">Chloroplast envelope</location>
    </subcellularLocation>
</comment>
<keyword evidence="5" id="KW-0633">Potassium transport</keyword>
<dbReference type="Proteomes" id="UP001210211">
    <property type="component" value="Unassembled WGS sequence"/>
</dbReference>
<dbReference type="GO" id="GO:0015297">
    <property type="term" value="F:antiporter activity"/>
    <property type="evidence" value="ECO:0007669"/>
    <property type="project" value="InterPro"/>
</dbReference>
<dbReference type="Pfam" id="PF00999">
    <property type="entry name" value="Na_H_Exchanger"/>
    <property type="match status" value="1"/>
</dbReference>
<evidence type="ECO:0000259" key="14">
    <source>
        <dbReference type="Pfam" id="PF23256"/>
    </source>
</evidence>
<evidence type="ECO:0000256" key="11">
    <source>
        <dbReference type="ARBA" id="ARBA00038341"/>
    </source>
</evidence>
<evidence type="ECO:0008006" key="18">
    <source>
        <dbReference type="Google" id="ProtNLM"/>
    </source>
</evidence>
<dbReference type="GO" id="GO:0006885">
    <property type="term" value="P:regulation of pH"/>
    <property type="evidence" value="ECO:0007669"/>
    <property type="project" value="TreeGrafter"/>
</dbReference>
<dbReference type="GO" id="GO:0009941">
    <property type="term" value="C:chloroplast envelope"/>
    <property type="evidence" value="ECO:0007669"/>
    <property type="project" value="UniProtKB-SubCell"/>
</dbReference>
<evidence type="ECO:0000259" key="13">
    <source>
        <dbReference type="Pfam" id="PF00999"/>
    </source>
</evidence>
<sequence length="710" mass="79039">MDPFSVFDTPGNDGYIAYAGMLSTLAITAFSHKVLVNRKVGLLAENSARAHLGLGIALAATGSPMLTRLSTELKLSKTAVGQVAIRAGIFSDMVATSLMCLGNLIFHNDSMLTYSEQRYHPFYVALIVVEIIILMTASKWVLRKINDCNPEGKPMKGIYMIGLMTAVLSICILDKWLHMDINLASFMIGLALPREGRVSRLLINNINFFLNSVILPVYLVNICLSNTKTEFRLSTQVDTLINVPLSWPKLFISIAIGTIGKIFGTVVSARFYGMKWLDGIALGQLLSTKGYFHIFCAYEAWDHLMINDSTFAALLYMIFLTLAITPLVGYGIAAWARRKAMSRLMGLQFHTSETELRIMVGLHGPQNLPIMLTMVEALLWNKEPGKLSLYTIDMIELTEHAAATLIKGDGLEGIEVMDEEVLEMRNHIGDALHVFQQRSNDEINVRRLLAISSFDDMDKDICMCAEDVKAVLIILPFHKSQRIDGSMNTGHAGFKLVNEKVLQHAPCSVGIMVDRGLGHTNQGSQSLVGKNVVVVFIGGGDDREALTLAAQMCQHPVVKLTVVRFLADVEAQVRETQQSRKFSNLTQTFISKDDVQMQLDNEFFADFYNQHIANREVGYVEKHVMNGAELAMELRELESQFELFVVGKGRDRKSILTDGLEEWAECPELGPIGDIVASSDFSTTASALIIQQYDAKKHYKVIDEEFMPFR</sequence>
<keyword evidence="8 12" id="KW-1133">Transmembrane helix</keyword>
<feature type="domain" description="Cation/H(+) antiporter central" evidence="14">
    <location>
        <begin position="386"/>
        <end position="524"/>
    </location>
</feature>
<comment type="caution">
    <text evidence="16">The sequence shown here is derived from an EMBL/GenBank/DDBJ whole genome shotgun (WGS) entry which is preliminary data.</text>
</comment>
<evidence type="ECO:0000259" key="15">
    <source>
        <dbReference type="Pfam" id="PF23259"/>
    </source>
</evidence>
<dbReference type="InterPro" id="IPR050794">
    <property type="entry name" value="CPA2_transporter"/>
</dbReference>
<evidence type="ECO:0000256" key="12">
    <source>
        <dbReference type="SAM" id="Phobius"/>
    </source>
</evidence>
<evidence type="ECO:0000313" key="16">
    <source>
        <dbReference type="EMBL" id="KAJ3687740.1"/>
    </source>
</evidence>
<feature type="transmembrane region" description="Helical" evidence="12">
    <location>
        <begin position="198"/>
        <end position="219"/>
    </location>
</feature>
<keyword evidence="6 12" id="KW-0812">Transmembrane</keyword>
<dbReference type="GO" id="GO:0016020">
    <property type="term" value="C:membrane"/>
    <property type="evidence" value="ECO:0007669"/>
    <property type="project" value="UniProtKB-SubCell"/>
</dbReference>
<feature type="domain" description="Cation/H+ exchanger transmembrane" evidence="13">
    <location>
        <begin position="17"/>
        <end position="328"/>
    </location>
</feature>
<evidence type="ECO:0000256" key="5">
    <source>
        <dbReference type="ARBA" id="ARBA00022538"/>
    </source>
</evidence>
<dbReference type="PANTHER" id="PTHR32468:SF145">
    <property type="entry name" value="CATION_H(+) ANTIPORTER 28"/>
    <property type="match status" value="1"/>
</dbReference>
<gene>
    <name evidence="16" type="ORF">LUZ61_016904</name>
</gene>
<name>A0AAD5Z6F2_9POAL</name>
<evidence type="ECO:0000256" key="10">
    <source>
        <dbReference type="ARBA" id="ARBA00023136"/>
    </source>
</evidence>
<reference evidence="16 17" key="1">
    <citation type="journal article" date="2022" name="Cell">
        <title>Repeat-based holocentromeres influence genome architecture and karyotype evolution.</title>
        <authorList>
            <person name="Hofstatter P.G."/>
            <person name="Thangavel G."/>
            <person name="Lux T."/>
            <person name="Neumann P."/>
            <person name="Vondrak T."/>
            <person name="Novak P."/>
            <person name="Zhang M."/>
            <person name="Costa L."/>
            <person name="Castellani M."/>
            <person name="Scott A."/>
            <person name="Toegelov H."/>
            <person name="Fuchs J."/>
            <person name="Mata-Sucre Y."/>
            <person name="Dias Y."/>
            <person name="Vanzela A.L.L."/>
            <person name="Huettel B."/>
            <person name="Almeida C.C.S."/>
            <person name="Simkova H."/>
            <person name="Souza G."/>
            <person name="Pedrosa-Harand A."/>
            <person name="Macas J."/>
            <person name="Mayer K.F.X."/>
            <person name="Houben A."/>
            <person name="Marques A."/>
        </authorList>
    </citation>
    <scope>NUCLEOTIDE SEQUENCE [LARGE SCALE GENOMIC DNA]</scope>
    <source>
        <strain evidence="16">RhyTen1mFocal</strain>
    </source>
</reference>